<evidence type="ECO:0000313" key="2">
    <source>
        <dbReference type="Proteomes" id="UP000326396"/>
    </source>
</evidence>
<evidence type="ECO:0000313" key="1">
    <source>
        <dbReference type="EMBL" id="KAD3336123.1"/>
    </source>
</evidence>
<organism evidence="1 2">
    <name type="scientific">Mikania micrantha</name>
    <name type="common">bitter vine</name>
    <dbReference type="NCBI Taxonomy" id="192012"/>
    <lineage>
        <taxon>Eukaryota</taxon>
        <taxon>Viridiplantae</taxon>
        <taxon>Streptophyta</taxon>
        <taxon>Embryophyta</taxon>
        <taxon>Tracheophyta</taxon>
        <taxon>Spermatophyta</taxon>
        <taxon>Magnoliopsida</taxon>
        <taxon>eudicotyledons</taxon>
        <taxon>Gunneridae</taxon>
        <taxon>Pentapetalae</taxon>
        <taxon>asterids</taxon>
        <taxon>campanulids</taxon>
        <taxon>Asterales</taxon>
        <taxon>Asteraceae</taxon>
        <taxon>Asteroideae</taxon>
        <taxon>Heliantheae alliance</taxon>
        <taxon>Eupatorieae</taxon>
        <taxon>Mikania</taxon>
    </lineage>
</organism>
<reference evidence="1 2" key="1">
    <citation type="submission" date="2019-05" db="EMBL/GenBank/DDBJ databases">
        <title>Mikania micrantha, genome provides insights into the molecular mechanism of rapid growth.</title>
        <authorList>
            <person name="Liu B."/>
        </authorList>
    </citation>
    <scope>NUCLEOTIDE SEQUENCE [LARGE SCALE GENOMIC DNA]</scope>
    <source>
        <strain evidence="1">NLD-2019</strain>
        <tissue evidence="1">Leaf</tissue>
    </source>
</reference>
<sequence>MSATKTNTLRKEEVTLRKQHCFRRITYSCRRVHKTTASEGPTHRSLKASEDIPLMLSLKTKTSEVYPLTKTVADYSHGTKGIDTRHAGLRKDNDNM</sequence>
<dbReference type="AlphaFoldDB" id="A0A5N6M6Z1"/>
<name>A0A5N6M6Z1_9ASTR</name>
<gene>
    <name evidence="1" type="ORF">E3N88_31642</name>
</gene>
<dbReference type="Proteomes" id="UP000326396">
    <property type="component" value="Linkage Group LG6"/>
</dbReference>
<proteinExistence type="predicted"/>
<keyword evidence="2" id="KW-1185">Reference proteome</keyword>
<dbReference type="EMBL" id="SZYD01000016">
    <property type="protein sequence ID" value="KAD3336123.1"/>
    <property type="molecule type" value="Genomic_DNA"/>
</dbReference>
<accession>A0A5N6M6Z1</accession>
<comment type="caution">
    <text evidence="1">The sequence shown here is derived from an EMBL/GenBank/DDBJ whole genome shotgun (WGS) entry which is preliminary data.</text>
</comment>
<protein>
    <submittedName>
        <fullName evidence="1">Uncharacterized protein</fullName>
    </submittedName>
</protein>